<reference evidence="1 2" key="1">
    <citation type="journal article" date="2019" name="Int. J. Syst. Evol. Microbiol.">
        <title>The Global Catalogue of Microorganisms (GCM) 10K type strain sequencing project: providing services to taxonomists for standard genome sequencing and annotation.</title>
        <authorList>
            <consortium name="The Broad Institute Genomics Platform"/>
            <consortium name="The Broad Institute Genome Sequencing Center for Infectious Disease"/>
            <person name="Wu L."/>
            <person name="Ma J."/>
        </authorList>
    </citation>
    <scope>NUCLEOTIDE SEQUENCE [LARGE SCALE GENOMIC DNA]</scope>
    <source>
        <strain evidence="1 2">JCM 6833</strain>
    </source>
</reference>
<protein>
    <submittedName>
        <fullName evidence="1">Uncharacterized protein</fullName>
    </submittedName>
</protein>
<sequence>MRWDHLRLVDGAAAEPALPLIERRAVARTFDTPEFRGMTFYEVQARSIINQVPPASRMMFRWTINPYRGCSHACKLLP</sequence>
<proteinExistence type="predicted"/>
<dbReference type="RefSeq" id="WP_344541150.1">
    <property type="nucleotide sequence ID" value="NZ_BAAATD010000003.1"/>
</dbReference>
<organism evidence="1 2">
    <name type="scientific">Actinomadura fulvescens</name>
    <dbReference type="NCBI Taxonomy" id="46160"/>
    <lineage>
        <taxon>Bacteria</taxon>
        <taxon>Bacillati</taxon>
        <taxon>Actinomycetota</taxon>
        <taxon>Actinomycetes</taxon>
        <taxon>Streptosporangiales</taxon>
        <taxon>Thermomonosporaceae</taxon>
        <taxon>Actinomadura</taxon>
    </lineage>
</organism>
<comment type="caution">
    <text evidence="1">The sequence shown here is derived from an EMBL/GenBank/DDBJ whole genome shotgun (WGS) entry which is preliminary data.</text>
</comment>
<evidence type="ECO:0000313" key="2">
    <source>
        <dbReference type="Proteomes" id="UP001501509"/>
    </source>
</evidence>
<accession>A0ABN3PQ63</accession>
<name>A0ABN3PQ63_9ACTN</name>
<keyword evidence="2" id="KW-1185">Reference proteome</keyword>
<dbReference type="Proteomes" id="UP001501509">
    <property type="component" value="Unassembled WGS sequence"/>
</dbReference>
<evidence type="ECO:0000313" key="1">
    <source>
        <dbReference type="EMBL" id="GAA2593834.1"/>
    </source>
</evidence>
<dbReference type="EMBL" id="BAAATD010000003">
    <property type="protein sequence ID" value="GAA2593834.1"/>
    <property type="molecule type" value="Genomic_DNA"/>
</dbReference>
<gene>
    <name evidence="1" type="ORF">GCM10010411_28750</name>
</gene>